<feature type="compositionally biased region" description="Low complexity" evidence="1">
    <location>
        <begin position="40"/>
        <end position="52"/>
    </location>
</feature>
<reference evidence="2 3" key="1">
    <citation type="journal article" date="2024" name="bioRxiv">
        <title>A reference genome for Trichogramma kaykai: A tiny desert-dwelling parasitoid wasp with competing sex-ratio distorters.</title>
        <authorList>
            <person name="Culotta J."/>
            <person name="Lindsey A.R."/>
        </authorList>
    </citation>
    <scope>NUCLEOTIDE SEQUENCE [LARGE SCALE GENOMIC DNA]</scope>
    <source>
        <strain evidence="2 3">KSX58</strain>
    </source>
</reference>
<dbReference type="AlphaFoldDB" id="A0ABD2WWZ0"/>
<feature type="compositionally biased region" description="Basic and acidic residues" evidence="1">
    <location>
        <begin position="55"/>
        <end position="69"/>
    </location>
</feature>
<evidence type="ECO:0000313" key="2">
    <source>
        <dbReference type="EMBL" id="KAL3397001.1"/>
    </source>
</evidence>
<dbReference type="EMBL" id="JBJJXI010000067">
    <property type="protein sequence ID" value="KAL3397001.1"/>
    <property type="molecule type" value="Genomic_DNA"/>
</dbReference>
<organism evidence="2 3">
    <name type="scientific">Trichogramma kaykai</name>
    <dbReference type="NCBI Taxonomy" id="54128"/>
    <lineage>
        <taxon>Eukaryota</taxon>
        <taxon>Metazoa</taxon>
        <taxon>Ecdysozoa</taxon>
        <taxon>Arthropoda</taxon>
        <taxon>Hexapoda</taxon>
        <taxon>Insecta</taxon>
        <taxon>Pterygota</taxon>
        <taxon>Neoptera</taxon>
        <taxon>Endopterygota</taxon>
        <taxon>Hymenoptera</taxon>
        <taxon>Apocrita</taxon>
        <taxon>Proctotrupomorpha</taxon>
        <taxon>Chalcidoidea</taxon>
        <taxon>Trichogrammatidae</taxon>
        <taxon>Trichogramma</taxon>
    </lineage>
</organism>
<name>A0ABD2WWZ0_9HYME</name>
<accession>A0ABD2WWZ0</accession>
<proteinExistence type="predicted"/>
<dbReference type="Proteomes" id="UP001627154">
    <property type="component" value="Unassembled WGS sequence"/>
</dbReference>
<comment type="caution">
    <text evidence="2">The sequence shown here is derived from an EMBL/GenBank/DDBJ whole genome shotgun (WGS) entry which is preliminary data.</text>
</comment>
<gene>
    <name evidence="2" type="ORF">TKK_009042</name>
</gene>
<feature type="region of interest" description="Disordered" evidence="1">
    <location>
        <begin position="40"/>
        <end position="69"/>
    </location>
</feature>
<evidence type="ECO:0000256" key="1">
    <source>
        <dbReference type="SAM" id="MobiDB-lite"/>
    </source>
</evidence>
<protein>
    <submittedName>
        <fullName evidence="2">Uncharacterized protein</fullName>
    </submittedName>
</protein>
<sequence>MSLKKKSSQQSSHIHIRLILGRVYITHININNDAQSTIATTASTTATTTTTTGGREIDGRETLKRREFN</sequence>
<keyword evidence="3" id="KW-1185">Reference proteome</keyword>
<evidence type="ECO:0000313" key="3">
    <source>
        <dbReference type="Proteomes" id="UP001627154"/>
    </source>
</evidence>